<feature type="compositionally biased region" description="Acidic residues" evidence="1">
    <location>
        <begin position="44"/>
        <end position="55"/>
    </location>
</feature>
<reference evidence="3" key="1">
    <citation type="submission" date="2013-01" db="EMBL/GenBank/DDBJ databases">
        <title>Draft Genome Sequence of a Mulberry Tree, Morus notabilis C.K. Schneid.</title>
        <authorList>
            <person name="He N."/>
            <person name="Zhao S."/>
        </authorList>
    </citation>
    <scope>NUCLEOTIDE SEQUENCE</scope>
</reference>
<proteinExistence type="predicted"/>
<dbReference type="AlphaFoldDB" id="W9RJD7"/>
<protein>
    <submittedName>
        <fullName evidence="2">Uncharacterized protein</fullName>
    </submittedName>
</protein>
<accession>W9RJD7</accession>
<evidence type="ECO:0000313" key="2">
    <source>
        <dbReference type="EMBL" id="EXB76269.1"/>
    </source>
</evidence>
<dbReference type="Proteomes" id="UP000030645">
    <property type="component" value="Unassembled WGS sequence"/>
</dbReference>
<feature type="region of interest" description="Disordered" evidence="1">
    <location>
        <begin position="38"/>
        <end position="62"/>
    </location>
</feature>
<evidence type="ECO:0000313" key="3">
    <source>
        <dbReference type="Proteomes" id="UP000030645"/>
    </source>
</evidence>
<name>W9RJD7_9ROSA</name>
<keyword evidence="3" id="KW-1185">Reference proteome</keyword>
<organism evidence="2 3">
    <name type="scientific">Morus notabilis</name>
    <dbReference type="NCBI Taxonomy" id="981085"/>
    <lineage>
        <taxon>Eukaryota</taxon>
        <taxon>Viridiplantae</taxon>
        <taxon>Streptophyta</taxon>
        <taxon>Embryophyta</taxon>
        <taxon>Tracheophyta</taxon>
        <taxon>Spermatophyta</taxon>
        <taxon>Magnoliopsida</taxon>
        <taxon>eudicotyledons</taxon>
        <taxon>Gunneridae</taxon>
        <taxon>Pentapetalae</taxon>
        <taxon>rosids</taxon>
        <taxon>fabids</taxon>
        <taxon>Rosales</taxon>
        <taxon>Moraceae</taxon>
        <taxon>Moreae</taxon>
        <taxon>Morus</taxon>
    </lineage>
</organism>
<gene>
    <name evidence="2" type="ORF">L484_025625</name>
</gene>
<evidence type="ECO:0000256" key="1">
    <source>
        <dbReference type="SAM" id="MobiDB-lite"/>
    </source>
</evidence>
<dbReference type="EMBL" id="KE344715">
    <property type="protein sequence ID" value="EXB76269.1"/>
    <property type="molecule type" value="Genomic_DNA"/>
</dbReference>
<sequence length="62" mass="6790">MSPVSEKNVAILAIMLCKKQNITYGDVTNGDFEYNLDPVTRIEGDDDDDDDDDGGYDYAPAA</sequence>